<protein>
    <submittedName>
        <fullName evidence="2">Uncharacterized protein</fullName>
    </submittedName>
</protein>
<proteinExistence type="predicted"/>
<dbReference type="AlphaFoldDB" id="A0A2P2NC51"/>
<reference evidence="2" key="1">
    <citation type="submission" date="2018-02" db="EMBL/GenBank/DDBJ databases">
        <title>Rhizophora mucronata_Transcriptome.</title>
        <authorList>
            <person name="Meera S.P."/>
            <person name="Sreeshan A."/>
            <person name="Augustine A."/>
        </authorList>
    </citation>
    <scope>NUCLEOTIDE SEQUENCE</scope>
    <source>
        <tissue evidence="2">Leaf</tissue>
    </source>
</reference>
<feature type="region of interest" description="Disordered" evidence="1">
    <location>
        <begin position="1"/>
        <end position="20"/>
    </location>
</feature>
<name>A0A2P2NC51_RHIMU</name>
<accession>A0A2P2NC51</accession>
<evidence type="ECO:0000256" key="1">
    <source>
        <dbReference type="SAM" id="MobiDB-lite"/>
    </source>
</evidence>
<dbReference type="EMBL" id="GGEC01059567">
    <property type="protein sequence ID" value="MBX40051.1"/>
    <property type="molecule type" value="Transcribed_RNA"/>
</dbReference>
<sequence length="20" mass="2344">MPGHRRRGGVRTKQPRARQV</sequence>
<evidence type="ECO:0000313" key="2">
    <source>
        <dbReference type="EMBL" id="MBX40051.1"/>
    </source>
</evidence>
<organism evidence="2">
    <name type="scientific">Rhizophora mucronata</name>
    <name type="common">Asiatic mangrove</name>
    <dbReference type="NCBI Taxonomy" id="61149"/>
    <lineage>
        <taxon>Eukaryota</taxon>
        <taxon>Viridiplantae</taxon>
        <taxon>Streptophyta</taxon>
        <taxon>Embryophyta</taxon>
        <taxon>Tracheophyta</taxon>
        <taxon>Spermatophyta</taxon>
        <taxon>Magnoliopsida</taxon>
        <taxon>eudicotyledons</taxon>
        <taxon>Gunneridae</taxon>
        <taxon>Pentapetalae</taxon>
        <taxon>rosids</taxon>
        <taxon>fabids</taxon>
        <taxon>Malpighiales</taxon>
        <taxon>Rhizophoraceae</taxon>
        <taxon>Rhizophora</taxon>
    </lineage>
</organism>